<feature type="region of interest" description="Disordered" evidence="1">
    <location>
        <begin position="1"/>
        <end position="32"/>
    </location>
</feature>
<dbReference type="Proteomes" id="UP000314294">
    <property type="component" value="Unassembled WGS sequence"/>
</dbReference>
<sequence>MENTSVAPAAAGSSGGDSKNQNPGHTSPPESSSSFQALTVLLTWMTVVPAGMFSARKARYGLASNSGWLSFTSWTWMLTDTKDATSVPLWLPWASTSIWYQRVFSWSMAFCSSRAVDEGRFGVGPHRAHLRADGGVLRGREAVEGLGELGERNLGGNHFDLDGHGGVEEGNAAVASFHSEVEDLVLHADETLLDAHDAGERVDLDDVVGHLAGSVHRVGDVGVFAVVRVVRHDLDDGRAFVDGGLNGDLVLRRLELRNVVVLVGEDNLDRAKGHFAAAVLRHHFDGDDPLGRVLSVQRLRGDDLPVDVDGEFLVGESVDDGVVDAAVRPVVGVDGRQPDHRRSRLCVLRQLRLVDALLEMRTVPVAVYHVDVHRRRFLKHAVRHRHRQVVVRIQIPLAHVGEGDDSRRLVDVEVAAFVPRDDLVLEVVRVRGVRIRRLDFDNDVAALCHFVQRGVVLRAHEVWRVVVDVGDVYRDGGFAAERDGAAVGGSDFQMKAFRGLVVQHLLCDNQSAPGVHLKEIRLVTLRLHQLEGQIFISARVPIGGRELHHGGAARKTLL</sequence>
<organism evidence="2 3">
    <name type="scientific">Liparis tanakae</name>
    <name type="common">Tanaka's snailfish</name>
    <dbReference type="NCBI Taxonomy" id="230148"/>
    <lineage>
        <taxon>Eukaryota</taxon>
        <taxon>Metazoa</taxon>
        <taxon>Chordata</taxon>
        <taxon>Craniata</taxon>
        <taxon>Vertebrata</taxon>
        <taxon>Euteleostomi</taxon>
        <taxon>Actinopterygii</taxon>
        <taxon>Neopterygii</taxon>
        <taxon>Teleostei</taxon>
        <taxon>Neoteleostei</taxon>
        <taxon>Acanthomorphata</taxon>
        <taxon>Eupercaria</taxon>
        <taxon>Perciformes</taxon>
        <taxon>Cottioidei</taxon>
        <taxon>Cottales</taxon>
        <taxon>Liparidae</taxon>
        <taxon>Liparis</taxon>
    </lineage>
</organism>
<keyword evidence="3" id="KW-1185">Reference proteome</keyword>
<reference evidence="2 3" key="1">
    <citation type="submission" date="2019-03" db="EMBL/GenBank/DDBJ databases">
        <title>First draft genome of Liparis tanakae, snailfish: a comprehensive survey of snailfish specific genes.</title>
        <authorList>
            <person name="Kim W."/>
            <person name="Song I."/>
            <person name="Jeong J.-H."/>
            <person name="Kim D."/>
            <person name="Kim S."/>
            <person name="Ryu S."/>
            <person name="Song J.Y."/>
            <person name="Lee S.K."/>
        </authorList>
    </citation>
    <scope>NUCLEOTIDE SEQUENCE [LARGE SCALE GENOMIC DNA]</scope>
    <source>
        <tissue evidence="2">Muscle</tissue>
    </source>
</reference>
<accession>A0A4Z2G3U3</accession>
<name>A0A4Z2G3U3_9TELE</name>
<evidence type="ECO:0000313" key="3">
    <source>
        <dbReference type="Proteomes" id="UP000314294"/>
    </source>
</evidence>
<comment type="caution">
    <text evidence="2">The sequence shown here is derived from an EMBL/GenBank/DDBJ whole genome shotgun (WGS) entry which is preliminary data.</text>
</comment>
<evidence type="ECO:0000313" key="2">
    <source>
        <dbReference type="EMBL" id="TNN47212.1"/>
    </source>
</evidence>
<evidence type="ECO:0000256" key="1">
    <source>
        <dbReference type="SAM" id="MobiDB-lite"/>
    </source>
</evidence>
<feature type="compositionally biased region" description="Polar residues" evidence="1">
    <location>
        <begin position="19"/>
        <end position="32"/>
    </location>
</feature>
<protein>
    <submittedName>
        <fullName evidence="2">Uncharacterized protein</fullName>
    </submittedName>
</protein>
<dbReference type="EMBL" id="SRLO01000753">
    <property type="protein sequence ID" value="TNN47212.1"/>
    <property type="molecule type" value="Genomic_DNA"/>
</dbReference>
<gene>
    <name evidence="2" type="ORF">EYF80_042603</name>
</gene>
<feature type="compositionally biased region" description="Low complexity" evidence="1">
    <location>
        <begin position="9"/>
        <end position="18"/>
    </location>
</feature>
<proteinExistence type="predicted"/>
<dbReference type="AlphaFoldDB" id="A0A4Z2G3U3"/>